<sequence>MNTLTIARYKDGYIKITEYNKTIHKNGEIFCPFCNPSLEVTGVENKFFRALPKRGGHNCGRRAVEYFNAEWEGRLLIETVKGDEGEIEIVIDINSLAKMRKGLSNISITQEPEDNATNNDMEKYNRYKTYKKVLRDIVRTVYQMKMLIEKNSIDDLGKIKFKYKMGNEELGINEVVIPVDELNKNLHYKERFVIYVVDSVRVSNGKIYINSYETEGNTITTSFNYPSKRNQAGINKDDMIIAFGRISYYEPTDQYYLNILSDLNIVKINDEELIERFNNKKMNRREFIKKDSTLENKEHNIVNVDLIKSSSLKDITSYQEATERDQQIQPRVIKEVIKKDILSDNDHKYGVASMEQVSKETGFFSKVISKLSCILRNR</sequence>
<gene>
    <name evidence="1" type="ORF">SAMN05660462_01943</name>
</gene>
<evidence type="ECO:0000313" key="1">
    <source>
        <dbReference type="EMBL" id="SDZ12601.1"/>
    </source>
</evidence>
<organism evidence="1 2">
    <name type="scientific">Proteiniborus ethanoligenes</name>
    <dbReference type="NCBI Taxonomy" id="415015"/>
    <lineage>
        <taxon>Bacteria</taxon>
        <taxon>Bacillati</taxon>
        <taxon>Bacillota</taxon>
        <taxon>Clostridia</taxon>
        <taxon>Eubacteriales</taxon>
        <taxon>Proteiniborus</taxon>
    </lineage>
</organism>
<dbReference type="OrthoDB" id="2082529at2"/>
<dbReference type="AlphaFoldDB" id="A0A1H3QHI9"/>
<evidence type="ECO:0000313" key="2">
    <source>
        <dbReference type="Proteomes" id="UP000198625"/>
    </source>
</evidence>
<dbReference type="EMBL" id="FNQE01000020">
    <property type="protein sequence ID" value="SDZ12601.1"/>
    <property type="molecule type" value="Genomic_DNA"/>
</dbReference>
<protein>
    <submittedName>
        <fullName evidence="1">Uncharacterized protein</fullName>
    </submittedName>
</protein>
<dbReference type="Proteomes" id="UP000198625">
    <property type="component" value="Unassembled WGS sequence"/>
</dbReference>
<accession>A0A1H3QHI9</accession>
<name>A0A1H3QHI9_9FIRM</name>
<proteinExistence type="predicted"/>
<keyword evidence="2" id="KW-1185">Reference proteome</keyword>
<dbReference type="RefSeq" id="WP_091730434.1">
    <property type="nucleotide sequence ID" value="NZ_FNQE01000020.1"/>
</dbReference>
<reference evidence="1 2" key="1">
    <citation type="submission" date="2016-10" db="EMBL/GenBank/DDBJ databases">
        <authorList>
            <person name="de Groot N.N."/>
        </authorList>
    </citation>
    <scope>NUCLEOTIDE SEQUENCE [LARGE SCALE GENOMIC DNA]</scope>
    <source>
        <strain evidence="1 2">DSM 21650</strain>
    </source>
</reference>